<dbReference type="SUPFAM" id="SSF47576">
    <property type="entry name" value="Calponin-homology domain, CH-domain"/>
    <property type="match status" value="1"/>
</dbReference>
<dbReference type="InterPro" id="IPR001715">
    <property type="entry name" value="CH_dom"/>
</dbReference>
<dbReference type="OrthoDB" id="10057795at2759"/>
<evidence type="ECO:0000259" key="3">
    <source>
        <dbReference type="PROSITE" id="PS50021"/>
    </source>
</evidence>
<feature type="coiled-coil region" evidence="1">
    <location>
        <begin position="750"/>
        <end position="822"/>
    </location>
</feature>
<feature type="compositionally biased region" description="Basic and acidic residues" evidence="2">
    <location>
        <begin position="14"/>
        <end position="27"/>
    </location>
</feature>
<feature type="region of interest" description="Disordered" evidence="2">
    <location>
        <begin position="435"/>
        <end position="455"/>
    </location>
</feature>
<gene>
    <name evidence="4" type="ORF">MENT_LOCUS51483</name>
</gene>
<feature type="compositionally biased region" description="Low complexity" evidence="2">
    <location>
        <begin position="494"/>
        <end position="509"/>
    </location>
</feature>
<feature type="coiled-coil region" evidence="1">
    <location>
        <begin position="2184"/>
        <end position="2211"/>
    </location>
</feature>
<accession>A0A6V7XG10</accession>
<feature type="compositionally biased region" description="Basic and acidic residues" evidence="2">
    <location>
        <begin position="2405"/>
        <end position="2414"/>
    </location>
</feature>
<feature type="coiled-coil region" evidence="1">
    <location>
        <begin position="1548"/>
        <end position="1595"/>
    </location>
</feature>
<dbReference type="Gene3D" id="1.10.418.10">
    <property type="entry name" value="Calponin-like domain"/>
    <property type="match status" value="1"/>
</dbReference>
<evidence type="ECO:0000313" key="4">
    <source>
        <dbReference type="EMBL" id="CAD2198193.1"/>
    </source>
</evidence>
<feature type="region of interest" description="Disordered" evidence="2">
    <location>
        <begin position="539"/>
        <end position="563"/>
    </location>
</feature>
<evidence type="ECO:0000256" key="1">
    <source>
        <dbReference type="SAM" id="Coils"/>
    </source>
</evidence>
<dbReference type="CDD" id="cd00176">
    <property type="entry name" value="SPEC"/>
    <property type="match status" value="1"/>
</dbReference>
<feature type="coiled-coil region" evidence="1">
    <location>
        <begin position="879"/>
        <end position="906"/>
    </location>
</feature>
<feature type="region of interest" description="Disordered" evidence="2">
    <location>
        <begin position="944"/>
        <end position="1013"/>
    </location>
</feature>
<feature type="compositionally biased region" description="Low complexity" evidence="2">
    <location>
        <begin position="444"/>
        <end position="455"/>
    </location>
</feature>
<sequence length="2572" mass="295999">MLFSGGTAGTKGTPPKESKKERKPDKEEKYEIKEAVFLRWANSIIDGDLQDLREIADVKYLSKFATLILGVPVALSGKNEADDIDAIFHAMVPDDPDDRLFQISVNDLLSGNQKTLLTMCWQLIQIFWEKFAPAPSNERKMVEALKEWCLDATASYPDVIINDFTSSFRDGMAINILIKSFDDSLIDLSEISELRGEDRIENALSLARRHFRVPKLIQPKEFYSEHLDMKSVSCYLMMLYLGMCESSTRPQRIPSTRRRSTLATTTVGNESISAPSTPSGAQHSIAQPQQTNIAQTAITTTSIPTEITTEAVTSFPEAIIHPQIQQQQILSGLPVARHSIAQAVVQIPVIYAQQQNLVQSAHLTDSSNSVASAPPYPGGNPLQRIIQANMLTPPSNSQSTKAFIPLLQAVPSTTSTSVISPLAQQSHNQAQLLEHRKQMESQKEQQQQQPLFQPPTVQIQSTSQLPMLLMQQHQQPTSLHNYRPLQLLPPLPQVLPSNQPLPSLNNSPNRELNQQLSPKSLAQFTLPSQQFIGISDVMETGMRSRKSSSCSSSRTSRSRRKPEELLQEYGDYLQQVLTWLNEAEQELASMSSTQEDENELPNLETAKEKFHEHEKYMQSLTQSQESVGRVLHRGHHLSKKLEDPEQSTAIINQLKSVQSRWELIRIGAMERQTALQQQIEKIQRAHLDELIEWLEGIERRSRQQLCPLAENIDVCLKQRVEAGALKRQMDEKQPVFAQLSSFVEVVDQSSQQKQKEVEEQRSNLQNLEILVKQVDKRWNKLLELISLHTKLLEGLGDLLEKYEQLNNEISEWLNEKLNKLNKLKTPNELNTEEEVQNYLGILRSMEKSLENQKELFGKFSTISKELTNRFEKGKNLGASQNIRDKLNELNNKRDGILNKLEENSEMLIQSGKVKLQTNELPIPLIEDEEQPRRKITLETIYSVDESRRGSESPQSAAKKRKLLQLPPAEHLTIEETEEGPVKKEFRFEEEEIKELKESDYEKQPSPKQTEEEKTSTLLNQFIQKVSSLNQKLQPLIEWTKSEFVQQQMSSQQEKESLIIKKPQNIKQAVLNCQKRLNEVREMEPAVTKLQIQLEFLHNRIKLSSKQLHAVNEIFDDFMSRWSCVVGTISKVLSNLSRPEPLIKSSSKTPERQQKHSTNQNKIFLMIEQLDQWLIASSKYLDELPPKMPANDKFDKIAKIAKQLGEQQAHLSHLKRLAKLSPEEIKALLELEKRMISLLNRIDKLTDATEEEEQSTKLKIEEKIRPQIGSRLSPRTTTVQLKQEDNLEEIPSTSTQQQQSTSPPLPMDEAETLRMKLLAEEEKEIEASNLGLEKEEDDEWTKWLREKERELNLNEECIPGDLKSLSAQLEKCDEMIAELRNKRCAASSSESDVEMVAPLEGLLRAAETKRNHCVDSINKTQLSIHKAVKLEEIGDQFKRELEWLRRNLSVEESSLKESFERIKYLKTSLQLQEETKKETLNLLEEVAQIALKKKSSSSNISGEQMRERIVKLKNQWKMIENEIEELLNCCNRESQRRANSWLNSLKLLLEELEQALKGSFESATDAEELSEHLDNLERLLDRLGSIEREAEEEEYKLEITEFHPQLIELTKQRESLIKATYERCTQLRKAVANCEHFEQRLCQMHNWGANMQQILNQRLASDTYSLEVPNEYKDSQRTGTLFKKIDKEFSEYNKLVEDLNEYIHQSKSEFASTERLKLQLDHANQQLSLLRPKFAEFKQPIGLFERMDRIQQQLTEIESSMDDLAGIESENCEFCLLHLEQIQNQLEELSTDCAACEASRDTLIREGIIEEIQAIKLSAQLSEMTKKCVDELENRATINIQRLKRAVDFVEKLDRECAVLDKLLGEVENRLIQNDENIKNEKQTQRCVKIIDELYRQLRAATDSTSKANELESFLRNLSIRLPKEKIEFIKNAEQRCSKLRDKLDDWNELINNQIPKINEKSEIKQQKEQNIEEGIFNEINELAKELDKRFGQLEQQNSFPSYQLIERLNALRPLKERFEHLSLQTVSRKDFGSKVAPLLANLSSRWQNLTIKASDRKRQEEQIKYQEYLNLNQEPACTSPLSIGEISPATAYQGGLNENESLEDVRDFGQQVQSTIEHFERAKRHLNYSRHPVNNLQDWEQRLNKIGQYVANRKLNFDVLIAGGKHIAESGPIELLTSAALSKLDELIDLVHNVDEQVEREEQRLHNICQQFGIFNGQTQMARERLEAMEMKANTLNTHAIDPTPVITLQQELMDTSGQMQLLQLSADELRKSLPPTMCEQQIGGDVLDQLNQQLHEIESRVQSALLRALQYRQDEDENIEINEEEGRKELWQPEFDFANVSTSSTAQQIFVPYPSEEQQLETKYKVNIDGIASTSEPLKEFLGDEYIEEKKGGNIGTRQRTGAKPKEGQRMGEEEKDEEEDDEEEGFKSTTTDHQQQRRRWRTAAAAALAPPSQIAQQKSFLPPTEKMKSDGQQFLLKRQQKIGEQTGGMDQFYISLNIMEDYIEQQQQLNALPYETFTEKAEMLKDFEMELKRGEQLLNEHLMTMEVGESEHVKARIASLRRHFEEKSPN</sequence>
<dbReference type="EMBL" id="CAJEWN010001532">
    <property type="protein sequence ID" value="CAD2198193.1"/>
    <property type="molecule type" value="Genomic_DNA"/>
</dbReference>
<dbReference type="SMART" id="SM00150">
    <property type="entry name" value="SPEC"/>
    <property type="match status" value="3"/>
</dbReference>
<evidence type="ECO:0000256" key="2">
    <source>
        <dbReference type="SAM" id="MobiDB-lite"/>
    </source>
</evidence>
<dbReference type="PANTHER" id="PTHR11915">
    <property type="entry name" value="SPECTRIN/FILAMIN RELATED CYTOSKELETAL PROTEIN"/>
    <property type="match status" value="1"/>
</dbReference>
<feature type="region of interest" description="Disordered" evidence="2">
    <location>
        <begin position="1268"/>
        <end position="1306"/>
    </location>
</feature>
<feature type="compositionally biased region" description="Acidic residues" evidence="2">
    <location>
        <begin position="2415"/>
        <end position="2426"/>
    </location>
</feature>
<dbReference type="Gene3D" id="1.20.58.60">
    <property type="match status" value="3"/>
</dbReference>
<feature type="region of interest" description="Disordered" evidence="2">
    <location>
        <begin position="249"/>
        <end position="283"/>
    </location>
</feature>
<dbReference type="InterPro" id="IPR018159">
    <property type="entry name" value="Spectrin/alpha-actinin"/>
</dbReference>
<organism evidence="4 5">
    <name type="scientific">Meloidogyne enterolobii</name>
    <name type="common">Root-knot nematode worm</name>
    <name type="synonym">Meloidogyne mayaguensis</name>
    <dbReference type="NCBI Taxonomy" id="390850"/>
    <lineage>
        <taxon>Eukaryota</taxon>
        <taxon>Metazoa</taxon>
        <taxon>Ecdysozoa</taxon>
        <taxon>Nematoda</taxon>
        <taxon>Chromadorea</taxon>
        <taxon>Rhabditida</taxon>
        <taxon>Tylenchina</taxon>
        <taxon>Tylenchomorpha</taxon>
        <taxon>Tylenchoidea</taxon>
        <taxon>Meloidogynidae</taxon>
        <taxon>Meloidogyninae</taxon>
        <taxon>Meloidogyne</taxon>
    </lineage>
</organism>
<feature type="domain" description="Calponin-homology (CH)" evidence="3">
    <location>
        <begin position="139"/>
        <end position="244"/>
    </location>
</feature>
<reference evidence="4 5" key="1">
    <citation type="submission" date="2020-08" db="EMBL/GenBank/DDBJ databases">
        <authorList>
            <person name="Koutsovoulos G."/>
            <person name="Danchin GJ E."/>
        </authorList>
    </citation>
    <scope>NUCLEOTIDE SEQUENCE [LARGE SCALE GENOMIC DNA]</scope>
</reference>
<feature type="compositionally biased region" description="Low complexity" evidence="2">
    <location>
        <begin position="2444"/>
        <end position="2457"/>
    </location>
</feature>
<dbReference type="SMART" id="SM00033">
    <property type="entry name" value="CH"/>
    <property type="match status" value="1"/>
</dbReference>
<dbReference type="Pfam" id="PF00307">
    <property type="entry name" value="CH"/>
    <property type="match status" value="1"/>
</dbReference>
<dbReference type="Proteomes" id="UP000580250">
    <property type="component" value="Unassembled WGS sequence"/>
</dbReference>
<comment type="caution">
    <text evidence="4">The sequence shown here is derived from an EMBL/GenBank/DDBJ whole genome shotgun (WGS) entry which is preliminary data.</text>
</comment>
<proteinExistence type="predicted"/>
<evidence type="ECO:0000313" key="5">
    <source>
        <dbReference type="Proteomes" id="UP000580250"/>
    </source>
</evidence>
<dbReference type="SUPFAM" id="SSF46966">
    <property type="entry name" value="Spectrin repeat"/>
    <property type="match status" value="2"/>
</dbReference>
<name>A0A6V7XG10_MELEN</name>
<dbReference type="PROSITE" id="PS50021">
    <property type="entry name" value="CH"/>
    <property type="match status" value="1"/>
</dbReference>
<feature type="region of interest" description="Disordered" evidence="2">
    <location>
        <begin position="1"/>
        <end position="27"/>
    </location>
</feature>
<feature type="region of interest" description="Disordered" evidence="2">
    <location>
        <begin position="2391"/>
        <end position="2457"/>
    </location>
</feature>
<feature type="compositionally biased region" description="Basic and acidic residues" evidence="2">
    <location>
        <begin position="993"/>
        <end position="1013"/>
    </location>
</feature>
<feature type="region of interest" description="Disordered" evidence="2">
    <location>
        <begin position="490"/>
        <end position="513"/>
    </location>
</feature>
<feature type="compositionally biased region" description="Polar residues" evidence="2">
    <location>
        <begin position="267"/>
        <end position="283"/>
    </location>
</feature>
<protein>
    <recommendedName>
        <fullName evidence="3">Calponin-homology (CH) domain-containing protein</fullName>
    </recommendedName>
</protein>
<dbReference type="InterPro" id="IPR036872">
    <property type="entry name" value="CH_dom_sf"/>
</dbReference>
<keyword evidence="1" id="KW-0175">Coiled coil</keyword>
<feature type="compositionally biased region" description="Low complexity" evidence="2">
    <location>
        <begin position="1290"/>
        <end position="1301"/>
    </location>
</feature>